<name>A0AAE0PKZ8_SORBR</name>
<dbReference type="AlphaFoldDB" id="A0AAE0PKZ8"/>
<evidence type="ECO:0000313" key="4">
    <source>
        <dbReference type="EMBL" id="KAK3401823.1"/>
    </source>
</evidence>
<keyword evidence="3" id="KW-0732">Signal</keyword>
<sequence>MARIHFLAILLLSLLSLVSASAPTFCKCTCFSNSTIIRLGPQPDDPSNNNPPPPPPPPKATTTVAASSSSSSHEARSPNPNHPVSQPLLHSGGSKRAASSSCTQCNRAFCLQYNLPICKDAEEKDVTTTCFQRDSRKDKVIVWGFILGTAGLLGWAGVRRVLEKGQVSGFGAGGQGAGGRAGFMGGVGSAGGTGSGGSGSLGGMGGAAGGLFRRVFAGGSQGQGSGGGAGRGSGQGAYSPLGGEGR</sequence>
<proteinExistence type="predicted"/>
<evidence type="ECO:0000256" key="3">
    <source>
        <dbReference type="SAM" id="SignalP"/>
    </source>
</evidence>
<feature type="compositionally biased region" description="Low complexity" evidence="1">
    <location>
        <begin position="60"/>
        <end position="72"/>
    </location>
</feature>
<protein>
    <submittedName>
        <fullName evidence="4">Uncharacterized protein</fullName>
    </submittedName>
</protein>
<dbReference type="PANTHER" id="PTHR36854">
    <property type="entry name" value="CHROMOSOME 9, WHOLE GENOME SHOTGUN SEQUENCE"/>
    <property type="match status" value="1"/>
</dbReference>
<dbReference type="PANTHER" id="PTHR36854:SF1">
    <property type="entry name" value="TRANSMEMBRANE PROTEIN"/>
    <property type="match status" value="1"/>
</dbReference>
<dbReference type="Proteomes" id="UP001281003">
    <property type="component" value="Unassembled WGS sequence"/>
</dbReference>
<reference evidence="4" key="1">
    <citation type="journal article" date="2023" name="Mol. Phylogenet. Evol.">
        <title>Genome-scale phylogeny and comparative genomics of the fungal order Sordariales.</title>
        <authorList>
            <person name="Hensen N."/>
            <person name="Bonometti L."/>
            <person name="Westerberg I."/>
            <person name="Brannstrom I.O."/>
            <person name="Guillou S."/>
            <person name="Cros-Aarteil S."/>
            <person name="Calhoun S."/>
            <person name="Haridas S."/>
            <person name="Kuo A."/>
            <person name="Mondo S."/>
            <person name="Pangilinan J."/>
            <person name="Riley R."/>
            <person name="LaButti K."/>
            <person name="Andreopoulos B."/>
            <person name="Lipzen A."/>
            <person name="Chen C."/>
            <person name="Yan M."/>
            <person name="Daum C."/>
            <person name="Ng V."/>
            <person name="Clum A."/>
            <person name="Steindorff A."/>
            <person name="Ohm R.A."/>
            <person name="Martin F."/>
            <person name="Silar P."/>
            <person name="Natvig D.O."/>
            <person name="Lalanne C."/>
            <person name="Gautier V."/>
            <person name="Ament-Velasquez S.L."/>
            <person name="Kruys A."/>
            <person name="Hutchinson M.I."/>
            <person name="Powell A.J."/>
            <person name="Barry K."/>
            <person name="Miller A.N."/>
            <person name="Grigoriev I.V."/>
            <person name="Debuchy R."/>
            <person name="Gladieux P."/>
            <person name="Hiltunen Thoren M."/>
            <person name="Johannesson H."/>
        </authorList>
    </citation>
    <scope>NUCLEOTIDE SEQUENCE</scope>
    <source>
        <strain evidence="4">FGSC 1904</strain>
    </source>
</reference>
<keyword evidence="2" id="KW-0472">Membrane</keyword>
<accession>A0AAE0PKZ8</accession>
<keyword evidence="2" id="KW-1133">Transmembrane helix</keyword>
<evidence type="ECO:0000256" key="1">
    <source>
        <dbReference type="SAM" id="MobiDB-lite"/>
    </source>
</evidence>
<feature type="region of interest" description="Disordered" evidence="1">
    <location>
        <begin position="218"/>
        <end position="246"/>
    </location>
</feature>
<feature type="chain" id="PRO_5042003365" evidence="3">
    <location>
        <begin position="21"/>
        <end position="246"/>
    </location>
</feature>
<feature type="signal peptide" evidence="3">
    <location>
        <begin position="1"/>
        <end position="20"/>
    </location>
</feature>
<feature type="transmembrane region" description="Helical" evidence="2">
    <location>
        <begin position="140"/>
        <end position="158"/>
    </location>
</feature>
<gene>
    <name evidence="4" type="ORF">B0T20DRAFT_369558</name>
</gene>
<keyword evidence="2" id="KW-0812">Transmembrane</keyword>
<comment type="caution">
    <text evidence="4">The sequence shown here is derived from an EMBL/GenBank/DDBJ whole genome shotgun (WGS) entry which is preliminary data.</text>
</comment>
<organism evidence="4 5">
    <name type="scientific">Sordaria brevicollis</name>
    <dbReference type="NCBI Taxonomy" id="83679"/>
    <lineage>
        <taxon>Eukaryota</taxon>
        <taxon>Fungi</taxon>
        <taxon>Dikarya</taxon>
        <taxon>Ascomycota</taxon>
        <taxon>Pezizomycotina</taxon>
        <taxon>Sordariomycetes</taxon>
        <taxon>Sordariomycetidae</taxon>
        <taxon>Sordariales</taxon>
        <taxon>Sordariaceae</taxon>
        <taxon>Sordaria</taxon>
    </lineage>
</organism>
<dbReference type="EMBL" id="JAUTDP010000002">
    <property type="protein sequence ID" value="KAK3401823.1"/>
    <property type="molecule type" value="Genomic_DNA"/>
</dbReference>
<keyword evidence="5" id="KW-1185">Reference proteome</keyword>
<feature type="compositionally biased region" description="Pro residues" evidence="1">
    <location>
        <begin position="49"/>
        <end position="59"/>
    </location>
</feature>
<reference evidence="4" key="2">
    <citation type="submission" date="2023-07" db="EMBL/GenBank/DDBJ databases">
        <authorList>
            <consortium name="Lawrence Berkeley National Laboratory"/>
            <person name="Haridas S."/>
            <person name="Hensen N."/>
            <person name="Bonometti L."/>
            <person name="Westerberg I."/>
            <person name="Brannstrom I.O."/>
            <person name="Guillou S."/>
            <person name="Cros-Aarteil S."/>
            <person name="Calhoun S."/>
            <person name="Kuo A."/>
            <person name="Mondo S."/>
            <person name="Pangilinan J."/>
            <person name="Riley R."/>
            <person name="LaButti K."/>
            <person name="Andreopoulos B."/>
            <person name="Lipzen A."/>
            <person name="Chen C."/>
            <person name="Yanf M."/>
            <person name="Daum C."/>
            <person name="Ng V."/>
            <person name="Clum A."/>
            <person name="Steindorff A."/>
            <person name="Ohm R."/>
            <person name="Martin F."/>
            <person name="Silar P."/>
            <person name="Natvig D."/>
            <person name="Lalanne C."/>
            <person name="Gautier V."/>
            <person name="Ament-velasquez S.L."/>
            <person name="Kruys A."/>
            <person name="Hutchinson M.I."/>
            <person name="Powell A.J."/>
            <person name="Barry K."/>
            <person name="Miller A.N."/>
            <person name="Grigoriev I.V."/>
            <person name="Debuchy R."/>
            <person name="Gladieux P."/>
            <person name="Thoren M.H."/>
            <person name="Johannesson H."/>
        </authorList>
    </citation>
    <scope>NUCLEOTIDE SEQUENCE</scope>
    <source>
        <strain evidence="4">FGSC 1904</strain>
    </source>
</reference>
<evidence type="ECO:0000313" key="5">
    <source>
        <dbReference type="Proteomes" id="UP001281003"/>
    </source>
</evidence>
<feature type="region of interest" description="Disordered" evidence="1">
    <location>
        <begin position="39"/>
        <end position="92"/>
    </location>
</feature>
<feature type="compositionally biased region" description="Gly residues" evidence="1">
    <location>
        <begin position="219"/>
        <end position="235"/>
    </location>
</feature>
<evidence type="ECO:0000256" key="2">
    <source>
        <dbReference type="SAM" id="Phobius"/>
    </source>
</evidence>